<dbReference type="EMBL" id="MN739949">
    <property type="protein sequence ID" value="QHT79390.1"/>
    <property type="molecule type" value="Genomic_DNA"/>
</dbReference>
<proteinExistence type="predicted"/>
<reference evidence="1" key="1">
    <citation type="journal article" date="2020" name="Nature">
        <title>Giant virus diversity and host interactions through global metagenomics.</title>
        <authorList>
            <person name="Schulz F."/>
            <person name="Roux S."/>
            <person name="Paez-Espino D."/>
            <person name="Jungbluth S."/>
            <person name="Walsh D.A."/>
            <person name="Denef V.J."/>
            <person name="McMahon K.D."/>
            <person name="Konstantinidis K.T."/>
            <person name="Eloe-Fadrosh E.A."/>
            <person name="Kyrpides N.C."/>
            <person name="Woyke T."/>
        </authorList>
    </citation>
    <scope>NUCLEOTIDE SEQUENCE</scope>
    <source>
        <strain evidence="1">GVMAG-M-3300023184-101</strain>
    </source>
</reference>
<evidence type="ECO:0000313" key="1">
    <source>
        <dbReference type="EMBL" id="QHT79390.1"/>
    </source>
</evidence>
<dbReference type="AlphaFoldDB" id="A0A6C0HGA2"/>
<name>A0A6C0HGA2_9ZZZZ</name>
<accession>A0A6C0HGA2</accession>
<organism evidence="1">
    <name type="scientific">viral metagenome</name>
    <dbReference type="NCBI Taxonomy" id="1070528"/>
    <lineage>
        <taxon>unclassified sequences</taxon>
        <taxon>metagenomes</taxon>
        <taxon>organismal metagenomes</taxon>
    </lineage>
</organism>
<protein>
    <submittedName>
        <fullName evidence="1">Uncharacterized protein</fullName>
    </submittedName>
</protein>
<sequence>MYDYVYIIIYLMDISDGTLPHINITSLFVTRGSGAEPHC</sequence>